<feature type="region of interest" description="Disordered" evidence="6">
    <location>
        <begin position="1"/>
        <end position="21"/>
    </location>
</feature>
<dbReference type="PANTHER" id="PTHR19818">
    <property type="entry name" value="ZINC FINGER PROTEIN ZIC AND GLI"/>
    <property type="match status" value="1"/>
</dbReference>
<evidence type="ECO:0000256" key="4">
    <source>
        <dbReference type="ARBA" id="ARBA00022833"/>
    </source>
</evidence>
<evidence type="ECO:0000256" key="2">
    <source>
        <dbReference type="ARBA" id="ARBA00022737"/>
    </source>
</evidence>
<evidence type="ECO:0000256" key="6">
    <source>
        <dbReference type="SAM" id="MobiDB-lite"/>
    </source>
</evidence>
<feature type="domain" description="C2H2-type" evidence="7">
    <location>
        <begin position="99"/>
        <end position="126"/>
    </location>
</feature>
<evidence type="ECO:0000259" key="7">
    <source>
        <dbReference type="PROSITE" id="PS50157"/>
    </source>
</evidence>
<feature type="compositionally biased region" description="Basic and acidic residues" evidence="6">
    <location>
        <begin position="215"/>
        <end position="226"/>
    </location>
</feature>
<proteinExistence type="predicted"/>
<dbReference type="SMART" id="SM00355">
    <property type="entry name" value="ZnF_C2H2"/>
    <property type="match status" value="2"/>
</dbReference>
<keyword evidence="4" id="KW-0862">Zinc</keyword>
<feature type="domain" description="C2H2-type" evidence="7">
    <location>
        <begin position="127"/>
        <end position="156"/>
    </location>
</feature>
<evidence type="ECO:0000313" key="9">
    <source>
        <dbReference type="Proteomes" id="UP000614350"/>
    </source>
</evidence>
<evidence type="ECO:0000256" key="5">
    <source>
        <dbReference type="PROSITE-ProRule" id="PRU00042"/>
    </source>
</evidence>
<feature type="region of interest" description="Disordered" evidence="6">
    <location>
        <begin position="43"/>
        <end position="93"/>
    </location>
</feature>
<feature type="region of interest" description="Disordered" evidence="6">
    <location>
        <begin position="215"/>
        <end position="245"/>
    </location>
</feature>
<protein>
    <recommendedName>
        <fullName evidence="7">C2H2-type domain-containing protein</fullName>
    </recommendedName>
</protein>
<dbReference type="SUPFAM" id="SSF57667">
    <property type="entry name" value="beta-beta-alpha zinc fingers"/>
    <property type="match status" value="1"/>
</dbReference>
<dbReference type="GO" id="GO:0000981">
    <property type="term" value="F:DNA-binding transcription factor activity, RNA polymerase II-specific"/>
    <property type="evidence" value="ECO:0007669"/>
    <property type="project" value="TreeGrafter"/>
</dbReference>
<reference evidence="8" key="1">
    <citation type="journal article" date="2020" name="G3 (Bethesda)">
        <title>High-Quality Assemblies for Three Invasive Social Wasps from the &lt;i&gt;Vespula&lt;/i&gt; Genus.</title>
        <authorList>
            <person name="Harrop T.W.R."/>
            <person name="Guhlin J."/>
            <person name="McLaughlin G.M."/>
            <person name="Permina E."/>
            <person name="Stockwell P."/>
            <person name="Gilligan J."/>
            <person name="Le Lec M.F."/>
            <person name="Gruber M.A.M."/>
            <person name="Quinn O."/>
            <person name="Lovegrove M."/>
            <person name="Duncan E.J."/>
            <person name="Remnant E.J."/>
            <person name="Van Eeckhoven J."/>
            <person name="Graham B."/>
            <person name="Knapp R.A."/>
            <person name="Langford K.W."/>
            <person name="Kronenberg Z."/>
            <person name="Press M.O."/>
            <person name="Eacker S.M."/>
            <person name="Wilson-Rankin E.E."/>
            <person name="Purcell J."/>
            <person name="Lester P.J."/>
            <person name="Dearden P.K."/>
        </authorList>
    </citation>
    <scope>NUCLEOTIDE SEQUENCE</scope>
    <source>
        <strain evidence="8">Marl-1</strain>
    </source>
</reference>
<dbReference type="FunFam" id="3.30.160.60:FF:000474">
    <property type="entry name" value="zinc finger protein 367"/>
    <property type="match status" value="1"/>
</dbReference>
<keyword evidence="2" id="KW-0677">Repeat</keyword>
<organism evidence="8 9">
    <name type="scientific">Vespula vulgaris</name>
    <name type="common">Yellow jacket</name>
    <name type="synonym">Wasp</name>
    <dbReference type="NCBI Taxonomy" id="7454"/>
    <lineage>
        <taxon>Eukaryota</taxon>
        <taxon>Metazoa</taxon>
        <taxon>Ecdysozoa</taxon>
        <taxon>Arthropoda</taxon>
        <taxon>Hexapoda</taxon>
        <taxon>Insecta</taxon>
        <taxon>Pterygota</taxon>
        <taxon>Neoptera</taxon>
        <taxon>Endopterygota</taxon>
        <taxon>Hymenoptera</taxon>
        <taxon>Apocrita</taxon>
        <taxon>Aculeata</taxon>
        <taxon>Vespoidea</taxon>
        <taxon>Vespidae</taxon>
        <taxon>Vespinae</taxon>
        <taxon>Vespula</taxon>
    </lineage>
</organism>
<dbReference type="PANTHER" id="PTHR19818:SF166">
    <property type="entry name" value="C2H2-TYPE DOMAIN-CONTAINING PROTEIN"/>
    <property type="match status" value="1"/>
</dbReference>
<dbReference type="PROSITE" id="PS00028">
    <property type="entry name" value="ZINC_FINGER_C2H2_1"/>
    <property type="match status" value="2"/>
</dbReference>
<dbReference type="Proteomes" id="UP000614350">
    <property type="component" value="Unassembled WGS sequence"/>
</dbReference>
<dbReference type="InterPro" id="IPR036236">
    <property type="entry name" value="Znf_C2H2_sf"/>
</dbReference>
<sequence length="615" mass="69626">MELHTPERESRSLAEALPCSPPMSDTMLYPWNWSEEARNVNLSPGSSCSSPEYRENNVVPARAGSRSRSGVSESHRRGRPRADALSNLMKQGSTSPSSIKCSYCSRVFPREKSLQAHLRTHTGERPYPCDYPGCTKAFTQSGQLKTHQRLHTGEKPFLCTEPGCEMRFTHANRHCPEHPYATLTRSDDFVLKPVSENTELSHDVTRWLERYKMSREREDRTPTGKNERKKKTWKSTAENHKRVKSRKGLMMDAAGEQENLNCKLQNQRFYCGESQDSQEESQDEDPTEACTVLQTSEDEDLSTLKLAISPLRRPLDRLQPKKRWLREACLEQQLAKPLNWDAKVNSVSTTCKTNDKPNTYELSTPCSNLQWSISDTSYSAASNETTLKKLDTEHNTVSYNSNKADWNIQTCKESAKIIIPQEIKEVTNVIDTATETIWDSLQDSNTSLQSNLKPLETTIVQEIRNINTEVTTEYWDVGGNSDASDTILVQRSPLNTKIIRNEISLEDTLVSSYNIQNETRPTVLMLAGSSGSNLTVKEVNSKPALIDASKKDVKVVIKQEDSVTKLPLPEDNKKWLGALALMELAKTQEETAKVLDIKVEKDDQFIHPTLNYNHL</sequence>
<comment type="caution">
    <text evidence="8">The sequence shown here is derived from an EMBL/GenBank/DDBJ whole genome shotgun (WGS) entry which is preliminary data.</text>
</comment>
<dbReference type="Pfam" id="PF13912">
    <property type="entry name" value="zf-C2H2_6"/>
    <property type="match status" value="1"/>
</dbReference>
<dbReference type="FunFam" id="3.30.160.60:FF:003212">
    <property type="entry name" value="Zinc finger protein 367"/>
    <property type="match status" value="1"/>
</dbReference>
<dbReference type="InterPro" id="IPR050329">
    <property type="entry name" value="GLI_C2H2-zinc-finger"/>
</dbReference>
<name>A0A834JDS2_VESVU</name>
<dbReference type="InterPro" id="IPR013087">
    <property type="entry name" value="Znf_C2H2_type"/>
</dbReference>
<feature type="compositionally biased region" description="Basic and acidic residues" evidence="6">
    <location>
        <begin position="1"/>
        <end position="12"/>
    </location>
</feature>
<gene>
    <name evidence="8" type="ORF">HZH66_012315</name>
</gene>
<keyword evidence="9" id="KW-1185">Reference proteome</keyword>
<accession>A0A834JDS2</accession>
<feature type="compositionally biased region" description="Low complexity" evidence="6">
    <location>
        <begin position="62"/>
        <end position="72"/>
    </location>
</feature>
<dbReference type="EMBL" id="JACSEA010000015">
    <property type="protein sequence ID" value="KAF7385229.1"/>
    <property type="molecule type" value="Genomic_DNA"/>
</dbReference>
<dbReference type="GO" id="GO:0045944">
    <property type="term" value="P:positive regulation of transcription by RNA polymerase II"/>
    <property type="evidence" value="ECO:0007669"/>
    <property type="project" value="UniProtKB-ARBA"/>
</dbReference>
<dbReference type="AlphaFoldDB" id="A0A834JDS2"/>
<dbReference type="Gene3D" id="3.30.160.60">
    <property type="entry name" value="Classic Zinc Finger"/>
    <property type="match status" value="2"/>
</dbReference>
<keyword evidence="1" id="KW-0479">Metal-binding</keyword>
<dbReference type="GO" id="GO:0000978">
    <property type="term" value="F:RNA polymerase II cis-regulatory region sequence-specific DNA binding"/>
    <property type="evidence" value="ECO:0007669"/>
    <property type="project" value="TreeGrafter"/>
</dbReference>
<keyword evidence="3 5" id="KW-0863">Zinc-finger</keyword>
<evidence type="ECO:0000313" key="8">
    <source>
        <dbReference type="EMBL" id="KAF7385229.1"/>
    </source>
</evidence>
<dbReference type="GO" id="GO:0005634">
    <property type="term" value="C:nucleus"/>
    <property type="evidence" value="ECO:0007669"/>
    <property type="project" value="UniProtKB-ARBA"/>
</dbReference>
<dbReference type="GO" id="GO:0008270">
    <property type="term" value="F:zinc ion binding"/>
    <property type="evidence" value="ECO:0007669"/>
    <property type="project" value="UniProtKB-KW"/>
</dbReference>
<evidence type="ECO:0000256" key="3">
    <source>
        <dbReference type="ARBA" id="ARBA00022771"/>
    </source>
</evidence>
<evidence type="ECO:0000256" key="1">
    <source>
        <dbReference type="ARBA" id="ARBA00022723"/>
    </source>
</evidence>
<dbReference type="Pfam" id="PF00096">
    <property type="entry name" value="zf-C2H2"/>
    <property type="match status" value="1"/>
</dbReference>
<dbReference type="PROSITE" id="PS50157">
    <property type="entry name" value="ZINC_FINGER_C2H2_2"/>
    <property type="match status" value="2"/>
</dbReference>